<evidence type="ECO:0000313" key="2">
    <source>
        <dbReference type="Proteomes" id="UP001183817"/>
    </source>
</evidence>
<gene>
    <name evidence="1" type="ORF">J2S64_003967</name>
</gene>
<dbReference type="InterPro" id="IPR023393">
    <property type="entry name" value="START-like_dom_sf"/>
</dbReference>
<dbReference type="InterPro" id="IPR019587">
    <property type="entry name" value="Polyketide_cyclase/dehydratase"/>
</dbReference>
<reference evidence="1 2" key="1">
    <citation type="submission" date="2023-07" db="EMBL/GenBank/DDBJ databases">
        <title>Sequencing the genomes of 1000 actinobacteria strains.</title>
        <authorList>
            <person name="Klenk H.-P."/>
        </authorList>
    </citation>
    <scope>NUCLEOTIDE SEQUENCE [LARGE SCALE GENOMIC DNA]</scope>
    <source>
        <strain evidence="1 2">DSM 20167</strain>
    </source>
</reference>
<dbReference type="Gene3D" id="3.30.530.20">
    <property type="match status" value="1"/>
</dbReference>
<dbReference type="EMBL" id="JAVDYI010000001">
    <property type="protein sequence ID" value="MDR7360276.1"/>
    <property type="molecule type" value="Genomic_DNA"/>
</dbReference>
<dbReference type="Pfam" id="PF10604">
    <property type="entry name" value="Polyketide_cyc2"/>
    <property type="match status" value="1"/>
</dbReference>
<dbReference type="Proteomes" id="UP001183817">
    <property type="component" value="Unassembled WGS sequence"/>
</dbReference>
<organism evidence="1 2">
    <name type="scientific">Paeniglutamicibacter sulfureus</name>
    <dbReference type="NCBI Taxonomy" id="43666"/>
    <lineage>
        <taxon>Bacteria</taxon>
        <taxon>Bacillati</taxon>
        <taxon>Actinomycetota</taxon>
        <taxon>Actinomycetes</taxon>
        <taxon>Micrococcales</taxon>
        <taxon>Micrococcaceae</taxon>
        <taxon>Paeniglutamicibacter</taxon>
    </lineage>
</organism>
<proteinExistence type="predicted"/>
<evidence type="ECO:0008006" key="3">
    <source>
        <dbReference type="Google" id="ProtNLM"/>
    </source>
</evidence>
<dbReference type="RefSeq" id="WP_310293098.1">
    <property type="nucleotide sequence ID" value="NZ_BAAAWO010000001.1"/>
</dbReference>
<protein>
    <recommendedName>
        <fullName evidence="3">ATPase</fullName>
    </recommendedName>
</protein>
<name>A0ABU2BPP6_9MICC</name>
<dbReference type="SUPFAM" id="SSF55961">
    <property type="entry name" value="Bet v1-like"/>
    <property type="match status" value="1"/>
</dbReference>
<sequence length="148" mass="16094">MVDVKCEIVIQRPRAAVAGFAADPNNAPTWYANIGSAVHRGGPPVGVGTLVDFGARFLGRELKYTYEFVEWVPGSRLVMRTAQGPFPMQTTYTWSDEGSATRMVLANTGEPAGFSKVAGFLMAPMMRHAMGKDLRKLKELLESGAADR</sequence>
<accession>A0ABU2BPP6</accession>
<evidence type="ECO:0000313" key="1">
    <source>
        <dbReference type="EMBL" id="MDR7360276.1"/>
    </source>
</evidence>
<dbReference type="CDD" id="cd08865">
    <property type="entry name" value="SRPBCC_10"/>
    <property type="match status" value="1"/>
</dbReference>
<comment type="caution">
    <text evidence="1">The sequence shown here is derived from an EMBL/GenBank/DDBJ whole genome shotgun (WGS) entry which is preliminary data.</text>
</comment>
<keyword evidence="2" id="KW-1185">Reference proteome</keyword>